<dbReference type="RefSeq" id="WP_237851778.1">
    <property type="nucleotide sequence ID" value="NZ_JAKLWS010000001.1"/>
</dbReference>
<dbReference type="PANTHER" id="PTHR13061:SF29">
    <property type="entry name" value="GAMMA CARBONIC ANHYDRASE-LIKE 1, MITOCHONDRIAL-RELATED"/>
    <property type="match status" value="1"/>
</dbReference>
<keyword evidence="2" id="KW-1185">Reference proteome</keyword>
<proteinExistence type="predicted"/>
<evidence type="ECO:0000313" key="1">
    <source>
        <dbReference type="EMBL" id="MCG2586928.1"/>
    </source>
</evidence>
<protein>
    <submittedName>
        <fullName evidence="1">Gamma carbonic anhydrase family protein</fullName>
    </submittedName>
</protein>
<dbReference type="CDD" id="cd04645">
    <property type="entry name" value="LbH_gamma_CA_like"/>
    <property type="match status" value="1"/>
</dbReference>
<sequence>MIYEFLNKSPQFDDSVFVAPSADIIGDVTIGSESSVWFNVTIRGDVNWIEIGEKSNIQDNSCIHVTNQTNPTKLGNQVTIGHNATIHGCTIHDRVLVGIQATILDDVVIEPDVMIAAGSLVPPGKKLESGFLYMGTPAKKVRELTEEEIQHIAQNAENYVKYQRTYLQVDKYDENPFYKAKE</sequence>
<dbReference type="InterPro" id="IPR050484">
    <property type="entry name" value="Transf_Hexapept/Carb_Anhydrase"/>
</dbReference>
<organism evidence="1 2">
    <name type="scientific">Rhodohalobacter sulfatireducens</name>
    <dbReference type="NCBI Taxonomy" id="2911366"/>
    <lineage>
        <taxon>Bacteria</taxon>
        <taxon>Pseudomonadati</taxon>
        <taxon>Balneolota</taxon>
        <taxon>Balneolia</taxon>
        <taxon>Balneolales</taxon>
        <taxon>Balneolaceae</taxon>
        <taxon>Rhodohalobacter</taxon>
    </lineage>
</organism>
<dbReference type="InterPro" id="IPR011004">
    <property type="entry name" value="Trimer_LpxA-like_sf"/>
</dbReference>
<name>A0ABS9K7W2_9BACT</name>
<accession>A0ABS9K7W2</accession>
<dbReference type="EMBL" id="JAKLWS010000001">
    <property type="protein sequence ID" value="MCG2586928.1"/>
    <property type="molecule type" value="Genomic_DNA"/>
</dbReference>
<gene>
    <name evidence="1" type="ORF">L6773_00020</name>
</gene>
<reference evidence="1" key="1">
    <citation type="submission" date="2022-01" db="EMBL/GenBank/DDBJ databases">
        <authorList>
            <person name="Wang Y."/>
        </authorList>
    </citation>
    <scope>NUCLEOTIDE SEQUENCE</scope>
    <source>
        <strain evidence="1">WB101</strain>
    </source>
</reference>
<dbReference type="PANTHER" id="PTHR13061">
    <property type="entry name" value="DYNACTIN SUBUNIT P25"/>
    <property type="match status" value="1"/>
</dbReference>
<dbReference type="SUPFAM" id="SSF51161">
    <property type="entry name" value="Trimeric LpxA-like enzymes"/>
    <property type="match status" value="1"/>
</dbReference>
<comment type="caution">
    <text evidence="1">The sequence shown here is derived from an EMBL/GenBank/DDBJ whole genome shotgun (WGS) entry which is preliminary data.</text>
</comment>
<reference evidence="1" key="2">
    <citation type="submission" date="2024-05" db="EMBL/GenBank/DDBJ databases">
        <title>Rhodohalobacter halophilus gen. nov., sp. nov., a moderately halophilic member of the family Balneolaceae.</title>
        <authorList>
            <person name="Xia J."/>
        </authorList>
    </citation>
    <scope>NUCLEOTIDE SEQUENCE</scope>
    <source>
        <strain evidence="1">WB101</strain>
    </source>
</reference>
<dbReference type="Gene3D" id="2.160.10.10">
    <property type="entry name" value="Hexapeptide repeat proteins"/>
    <property type="match status" value="1"/>
</dbReference>
<evidence type="ECO:0000313" key="2">
    <source>
        <dbReference type="Proteomes" id="UP001165366"/>
    </source>
</evidence>
<dbReference type="InterPro" id="IPR001451">
    <property type="entry name" value="Hexapep"/>
</dbReference>
<dbReference type="InterPro" id="IPR047324">
    <property type="entry name" value="LbH_gamma_CA-like"/>
</dbReference>
<dbReference type="Pfam" id="PF00132">
    <property type="entry name" value="Hexapep"/>
    <property type="match status" value="1"/>
</dbReference>
<dbReference type="Proteomes" id="UP001165366">
    <property type="component" value="Unassembled WGS sequence"/>
</dbReference>